<feature type="transmembrane region" description="Helical" evidence="11">
    <location>
        <begin position="1116"/>
        <end position="1136"/>
    </location>
</feature>
<feature type="region of interest" description="Disordered" evidence="10">
    <location>
        <begin position="825"/>
        <end position="853"/>
    </location>
</feature>
<comment type="similarity">
    <text evidence="3">Belongs to the riboflavin transporter family.</text>
</comment>
<evidence type="ECO:0000256" key="10">
    <source>
        <dbReference type="SAM" id="MobiDB-lite"/>
    </source>
</evidence>
<feature type="region of interest" description="Disordered" evidence="10">
    <location>
        <begin position="655"/>
        <end position="700"/>
    </location>
</feature>
<sequence length="1284" mass="143958">DEYYWKLVADFIGPQTGEGLDLNKGPCRNRLMIQVGLMREDNNFPWLAIVEWLKKIFPGHQSADFRCLIERGIATTLSLGTDARFTFLDSEVNFNFVGPICDSIGVERPHLLELRDFSERARSIEVTNGLIVELSNFVAREKISPVVIVTWLRNFNPEYCKNGGIQKAYKLLRAKIKKLKIYCRNYETRSHRKNAAIEKVLQSPFELVRKKSPKLLAKKRMRRDDYERVIIKEEEECMEISQEEVPEIRREVVGNTIQRANANEGGEEDRNASSRQEESSTDCRESLTLLDIAMLSVQKLSSVYGGKTEACKSVSLDLLKNHYALTYKEHPAMEEFEKKVSGVRKETSLVPPVVFLNYNANFLVDLHDAVEAQIMSFEKEIILSTGVKLGRDNLPKFKNFVNLPESATSRYIHMACDILSPIRPEKPNYRKHWVAFCEEKGNPSRLTVNQSNRLNNYFEAAAGLIHHHKETALFFADLLSIANDPCPNIILESVAADANDSMIQSFVCVVAIIYCKILGPYWQLLKSGGEYTLFSQFLLCLYQRFLDWSKDPSTLLEPEEVSNVFLQFPLQEKTFAGVFHFCGHWHTNRDLIRACLKRTIKVIAAVTEEHLKSFLPGGMFSQTPSTDVCLQLVSCTFSVLMAEYPFGHAYPYKKKRPDKLSKNSSKSLLDSSQEDEGVSGNSSDEASVGRNSSQIGQIQEHSLQMRKGYRRFHEEEQEENMDKDYITATVTRNGGPCRTQQDVDKMLLRFDGKPRTEKREAIRCEMLYQKMVLNNTDPHLDQHCLNTTQMVLKLKLALPRVKPGYSLVLAPRKTKPKPLIQHAPEDSAVQSADGPLLASSKGSPDTLAEPSGTMSGSWWNGAAVTHGLMAMFAMGSWVSVNSLWVELPVVVRELPEVLIAFGNLGPIAVTVTHHCAPGRLNERVAIYCIQALAVVASLFLAIFWSHRVTMAGAERSLPFLLLSFVLALVCCTSTVTFLPFMFRYPPEYIRTFFIGQGFSALFPCIVALGQGVSKLECKTENGTVKAEYLEERFPAQNFFWFLFVMLIISALSFVALTRRQIESQQDRSPKESDSAEASKNREETHRLYNGGTLVSEEQVHMVKELPAQTFWTSRNIYLLALLAVSNALTNGVLPSVQSFSCLPYSNMTFHLSVVLGNIANPLACFLAMFFVLRSSVGLGSVSVVAGVFAAYLLALAALSPCPPLQGSLAGKALVVISWIIFTGLFSYLKVVIGTLLHEVGHAALLWCGISIQAGSLIGALTMFPLVNVYQVFVRAQDCVVLDSC</sequence>
<feature type="transmembrane region" description="Helical" evidence="11">
    <location>
        <begin position="957"/>
        <end position="982"/>
    </location>
</feature>
<organism evidence="12 13">
    <name type="scientific">Goodea atripinnis</name>
    <dbReference type="NCBI Taxonomy" id="208336"/>
    <lineage>
        <taxon>Eukaryota</taxon>
        <taxon>Metazoa</taxon>
        <taxon>Chordata</taxon>
        <taxon>Craniata</taxon>
        <taxon>Vertebrata</taxon>
        <taxon>Euteleostomi</taxon>
        <taxon>Actinopterygii</taxon>
        <taxon>Neopterygii</taxon>
        <taxon>Teleostei</taxon>
        <taxon>Neoteleostei</taxon>
        <taxon>Acanthomorphata</taxon>
        <taxon>Ovalentaria</taxon>
        <taxon>Atherinomorphae</taxon>
        <taxon>Cyprinodontiformes</taxon>
        <taxon>Goodeidae</taxon>
        <taxon>Goodea</taxon>
    </lineage>
</organism>
<dbReference type="InterPro" id="IPR009357">
    <property type="entry name" value="Riboflavin_transptr"/>
</dbReference>
<feature type="transmembrane region" description="Helical" evidence="11">
    <location>
        <begin position="1178"/>
        <end position="1200"/>
    </location>
</feature>
<evidence type="ECO:0000313" key="12">
    <source>
        <dbReference type="EMBL" id="MEQ2172405.1"/>
    </source>
</evidence>
<keyword evidence="13" id="KW-1185">Reference proteome</keyword>
<gene>
    <name evidence="12" type="ORF">GOODEAATRI_020701</name>
</gene>
<keyword evidence="4" id="KW-0813">Transport</keyword>
<feature type="region of interest" description="Disordered" evidence="10">
    <location>
        <begin position="258"/>
        <end position="282"/>
    </location>
</feature>
<dbReference type="EMBL" id="JAHRIO010041932">
    <property type="protein sequence ID" value="MEQ2172405.1"/>
    <property type="molecule type" value="Genomic_DNA"/>
</dbReference>
<protein>
    <submittedName>
        <fullName evidence="12">Uncharacterized protein</fullName>
    </submittedName>
</protein>
<feature type="coiled-coil region" evidence="9">
    <location>
        <begin position="216"/>
        <end position="243"/>
    </location>
</feature>
<name>A0ABV0NLX8_9TELE</name>
<evidence type="ECO:0000256" key="8">
    <source>
        <dbReference type="ARBA" id="ARBA00023136"/>
    </source>
</evidence>
<feature type="non-terminal residue" evidence="12">
    <location>
        <position position="1"/>
    </location>
</feature>
<comment type="catalytic activity">
    <reaction evidence="1">
        <text>riboflavin(in) = riboflavin(out)</text>
        <dbReference type="Rhea" id="RHEA:35015"/>
        <dbReference type="ChEBI" id="CHEBI:57986"/>
    </reaction>
</comment>
<evidence type="ECO:0000256" key="7">
    <source>
        <dbReference type="ARBA" id="ARBA00022989"/>
    </source>
</evidence>
<dbReference type="Pfam" id="PF06237">
    <property type="entry name" value="SLC52_ribofla_tr"/>
    <property type="match status" value="1"/>
</dbReference>
<evidence type="ECO:0000313" key="13">
    <source>
        <dbReference type="Proteomes" id="UP001476798"/>
    </source>
</evidence>
<feature type="compositionally biased region" description="Basic and acidic residues" evidence="10">
    <location>
        <begin position="268"/>
        <end position="282"/>
    </location>
</feature>
<evidence type="ECO:0000256" key="9">
    <source>
        <dbReference type="SAM" id="Coils"/>
    </source>
</evidence>
<feature type="transmembrane region" description="Helical" evidence="11">
    <location>
        <begin position="1038"/>
        <end position="1056"/>
    </location>
</feature>
<dbReference type="Proteomes" id="UP001476798">
    <property type="component" value="Unassembled WGS sequence"/>
</dbReference>
<evidence type="ECO:0000256" key="5">
    <source>
        <dbReference type="ARBA" id="ARBA00022475"/>
    </source>
</evidence>
<reference evidence="12 13" key="1">
    <citation type="submission" date="2021-06" db="EMBL/GenBank/DDBJ databases">
        <authorList>
            <person name="Palmer J.M."/>
        </authorList>
    </citation>
    <scope>NUCLEOTIDE SEQUENCE [LARGE SCALE GENOMIC DNA]</scope>
    <source>
        <strain evidence="12 13">GA_2019</strain>
        <tissue evidence="12">Muscle</tissue>
    </source>
</reference>
<keyword evidence="5" id="KW-1003">Cell membrane</keyword>
<dbReference type="PANTHER" id="PTHR12929:SF1">
    <property type="entry name" value="SOLUTE CARRIER FAMILY 52, RIBOFLAVIN TRANSPORTER, MEMBER 2"/>
    <property type="match status" value="1"/>
</dbReference>
<evidence type="ECO:0000256" key="6">
    <source>
        <dbReference type="ARBA" id="ARBA00022692"/>
    </source>
</evidence>
<evidence type="ECO:0000256" key="2">
    <source>
        <dbReference type="ARBA" id="ARBA00004651"/>
    </source>
</evidence>
<proteinExistence type="inferred from homology"/>
<keyword evidence="8 11" id="KW-0472">Membrane</keyword>
<dbReference type="PANTHER" id="PTHR12929">
    <property type="entry name" value="SOLUTE CARRIER FAMILY 52"/>
    <property type="match status" value="1"/>
</dbReference>
<comment type="caution">
    <text evidence="12">The sequence shown here is derived from an EMBL/GenBank/DDBJ whole genome shotgun (WGS) entry which is preliminary data.</text>
</comment>
<evidence type="ECO:0000256" key="4">
    <source>
        <dbReference type="ARBA" id="ARBA00022448"/>
    </source>
</evidence>
<feature type="transmembrane region" description="Helical" evidence="11">
    <location>
        <begin position="1148"/>
        <end position="1172"/>
    </location>
</feature>
<evidence type="ECO:0000256" key="1">
    <source>
        <dbReference type="ARBA" id="ARBA00000215"/>
    </source>
</evidence>
<feature type="transmembrane region" description="Helical" evidence="11">
    <location>
        <begin position="1212"/>
        <end position="1237"/>
    </location>
</feature>
<feature type="compositionally biased region" description="Low complexity" evidence="10">
    <location>
        <begin position="662"/>
        <end position="671"/>
    </location>
</feature>
<feature type="transmembrane region" description="Helical" evidence="11">
    <location>
        <begin position="1243"/>
        <end position="1266"/>
    </location>
</feature>
<keyword evidence="9" id="KW-0175">Coiled coil</keyword>
<evidence type="ECO:0000256" key="11">
    <source>
        <dbReference type="SAM" id="Phobius"/>
    </source>
</evidence>
<keyword evidence="7 11" id="KW-1133">Transmembrane helix</keyword>
<keyword evidence="6 11" id="KW-0812">Transmembrane</keyword>
<feature type="transmembrane region" description="Helical" evidence="11">
    <location>
        <begin position="924"/>
        <end position="945"/>
    </location>
</feature>
<feature type="compositionally biased region" description="Polar residues" evidence="10">
    <location>
        <begin position="679"/>
        <end position="700"/>
    </location>
</feature>
<evidence type="ECO:0000256" key="3">
    <source>
        <dbReference type="ARBA" id="ARBA00006366"/>
    </source>
</evidence>
<accession>A0ABV0NLX8</accession>
<comment type="subcellular location">
    <subcellularLocation>
        <location evidence="2">Cell membrane</location>
        <topology evidence="2">Multi-pass membrane protein</topology>
    </subcellularLocation>
</comment>